<dbReference type="SMART" id="SM00448">
    <property type="entry name" value="REC"/>
    <property type="match status" value="1"/>
</dbReference>
<dbReference type="InterPro" id="IPR003661">
    <property type="entry name" value="HisK_dim/P_dom"/>
</dbReference>
<dbReference type="PROSITE" id="PS50113">
    <property type="entry name" value="PAC"/>
    <property type="match status" value="2"/>
</dbReference>
<keyword evidence="6" id="KW-0418">Kinase</keyword>
<dbReference type="Gene3D" id="3.40.50.2300">
    <property type="match status" value="1"/>
</dbReference>
<feature type="domain" description="PAS" evidence="12">
    <location>
        <begin position="285"/>
        <end position="358"/>
    </location>
</feature>
<sequence>MAPDAHHGKTEPTDLPTVVIVDDAVEVRTLVRTRLRLSRKVTVVGEGSTGRDAIELAGRLRPDLMLLDVSMPGMDGLEALPKVRASSPDTRVAMYSGFEETGLADQTLELGAAAFFEKSTPLETLADDLLSLLPGEDRTVQLSAPDDRRAAAVEPVLKEHLERFREVFEDAAIGMATMTLSGRIVRANPSFGRLVARDADELVAESYADLAGEDAGLVGDALAKVVSGDRDVLQIEHRVVTRLGDRRLLSTISSVRDAAQRPVYLFLQVQDVSAQREVEEELRLSEQRFRLLVETVQDYAIFMLDPDGHIASWNAGAQRIKGWTADEIVGKHFRNFYPEEKQLERHPEHELELAIRDGHYEEEGWRVRKDGSTFWAQVTITAVRDATGELIGFAKVTRDITERRQWLLEQEQAARALAQANAALEEVNQQLSHAAEDQSQFLGVTAHELRSPVGVLGGSAELLRRHWPDLPDEERVELLDGMTSSAARLQRLLKDLLTASRIRSSSIELKQSDVDLAGALERIARSIGRARPGEDIELRVPPDLTVVADPDRFAQMVENLLDNALRHGAAPVVVEARPHHVTVDILVTDSGAGVTDAMRDRLFERFATSSEGGTGLGLYIVRALARAHGGDANYLPDDGAFVITLPLASAGATEKRTP</sequence>
<feature type="domain" description="PAS" evidence="12">
    <location>
        <begin position="160"/>
        <end position="229"/>
    </location>
</feature>
<evidence type="ECO:0000313" key="14">
    <source>
        <dbReference type="EMBL" id="GAA3814801.1"/>
    </source>
</evidence>
<evidence type="ECO:0000256" key="8">
    <source>
        <dbReference type="PROSITE-ProRule" id="PRU00169"/>
    </source>
</evidence>
<dbReference type="InterPro" id="IPR013656">
    <property type="entry name" value="PAS_4"/>
</dbReference>
<dbReference type="Pfam" id="PF02518">
    <property type="entry name" value="HATPase_c"/>
    <property type="match status" value="1"/>
</dbReference>
<dbReference type="Pfam" id="PF08448">
    <property type="entry name" value="PAS_4"/>
    <property type="match status" value="1"/>
</dbReference>
<comment type="catalytic activity">
    <reaction evidence="1">
        <text>ATP + protein L-histidine = ADP + protein N-phospho-L-histidine.</text>
        <dbReference type="EC" id="2.7.13.3"/>
    </reaction>
</comment>
<dbReference type="PANTHER" id="PTHR43047">
    <property type="entry name" value="TWO-COMPONENT HISTIDINE PROTEIN KINASE"/>
    <property type="match status" value="1"/>
</dbReference>
<dbReference type="SUPFAM" id="SSF55785">
    <property type="entry name" value="PYP-like sensor domain (PAS domain)"/>
    <property type="match status" value="2"/>
</dbReference>
<dbReference type="SUPFAM" id="SSF47384">
    <property type="entry name" value="Homodimeric domain of signal transducing histidine kinase"/>
    <property type="match status" value="1"/>
</dbReference>
<dbReference type="InterPro" id="IPR000014">
    <property type="entry name" value="PAS"/>
</dbReference>
<dbReference type="CDD" id="cd00082">
    <property type="entry name" value="HisKA"/>
    <property type="match status" value="1"/>
</dbReference>
<evidence type="ECO:0000259" key="13">
    <source>
        <dbReference type="PROSITE" id="PS50113"/>
    </source>
</evidence>
<dbReference type="SMART" id="SM00091">
    <property type="entry name" value="PAS"/>
    <property type="match status" value="2"/>
</dbReference>
<dbReference type="Proteomes" id="UP001501821">
    <property type="component" value="Unassembled WGS sequence"/>
</dbReference>
<feature type="modified residue" description="4-aspartylphosphate" evidence="8">
    <location>
        <position position="68"/>
    </location>
</feature>
<dbReference type="NCBIfam" id="TIGR00229">
    <property type="entry name" value="sensory_box"/>
    <property type="match status" value="2"/>
</dbReference>
<accession>A0ABP7IC88</accession>
<keyword evidence="4 8" id="KW-0597">Phosphoprotein</keyword>
<dbReference type="PROSITE" id="PS50109">
    <property type="entry name" value="HIS_KIN"/>
    <property type="match status" value="1"/>
</dbReference>
<evidence type="ECO:0000313" key="15">
    <source>
        <dbReference type="Proteomes" id="UP001501821"/>
    </source>
</evidence>
<dbReference type="CDD" id="cd00130">
    <property type="entry name" value="PAS"/>
    <property type="match status" value="2"/>
</dbReference>
<evidence type="ECO:0000256" key="5">
    <source>
        <dbReference type="ARBA" id="ARBA00022679"/>
    </source>
</evidence>
<dbReference type="InterPro" id="IPR003594">
    <property type="entry name" value="HATPase_dom"/>
</dbReference>
<dbReference type="EMBL" id="BAABAH010000004">
    <property type="protein sequence ID" value="GAA3814801.1"/>
    <property type="molecule type" value="Genomic_DNA"/>
</dbReference>
<keyword evidence="5" id="KW-0808">Transferase</keyword>
<evidence type="ECO:0000256" key="9">
    <source>
        <dbReference type="SAM" id="Coils"/>
    </source>
</evidence>
<organism evidence="14 15">
    <name type="scientific">Nocardioides panacisoli</name>
    <dbReference type="NCBI Taxonomy" id="627624"/>
    <lineage>
        <taxon>Bacteria</taxon>
        <taxon>Bacillati</taxon>
        <taxon>Actinomycetota</taxon>
        <taxon>Actinomycetes</taxon>
        <taxon>Propionibacteriales</taxon>
        <taxon>Nocardioidaceae</taxon>
        <taxon>Nocardioides</taxon>
    </lineage>
</organism>
<dbReference type="Pfam" id="PF00072">
    <property type="entry name" value="Response_reg"/>
    <property type="match status" value="1"/>
</dbReference>
<dbReference type="InterPro" id="IPR058245">
    <property type="entry name" value="NreC/VraR/RcsB-like_REC"/>
</dbReference>
<dbReference type="CDD" id="cd17535">
    <property type="entry name" value="REC_NarL-like"/>
    <property type="match status" value="1"/>
</dbReference>
<dbReference type="Gene3D" id="1.10.287.130">
    <property type="match status" value="1"/>
</dbReference>
<evidence type="ECO:0000256" key="6">
    <source>
        <dbReference type="ARBA" id="ARBA00022777"/>
    </source>
</evidence>
<comment type="subcellular location">
    <subcellularLocation>
        <location evidence="2">Cell membrane</location>
    </subcellularLocation>
</comment>
<evidence type="ECO:0000259" key="11">
    <source>
        <dbReference type="PROSITE" id="PS50110"/>
    </source>
</evidence>
<feature type="coiled-coil region" evidence="9">
    <location>
        <begin position="407"/>
        <end position="437"/>
    </location>
</feature>
<dbReference type="SMART" id="SM00388">
    <property type="entry name" value="HisKA"/>
    <property type="match status" value="1"/>
</dbReference>
<dbReference type="SUPFAM" id="SSF52172">
    <property type="entry name" value="CheY-like"/>
    <property type="match status" value="1"/>
</dbReference>
<dbReference type="PANTHER" id="PTHR43047:SF72">
    <property type="entry name" value="OSMOSENSING HISTIDINE PROTEIN KINASE SLN1"/>
    <property type="match status" value="1"/>
</dbReference>
<dbReference type="RefSeq" id="WP_344774148.1">
    <property type="nucleotide sequence ID" value="NZ_BAABAH010000004.1"/>
</dbReference>
<dbReference type="PROSITE" id="PS50112">
    <property type="entry name" value="PAS"/>
    <property type="match status" value="2"/>
</dbReference>
<comment type="caution">
    <text evidence="14">The sequence shown here is derived from an EMBL/GenBank/DDBJ whole genome shotgun (WGS) entry which is preliminary data.</text>
</comment>
<evidence type="ECO:0000256" key="3">
    <source>
        <dbReference type="ARBA" id="ARBA00012438"/>
    </source>
</evidence>
<dbReference type="PROSITE" id="PS50110">
    <property type="entry name" value="RESPONSE_REGULATORY"/>
    <property type="match status" value="1"/>
</dbReference>
<dbReference type="Gene3D" id="3.30.450.20">
    <property type="entry name" value="PAS domain"/>
    <property type="match status" value="2"/>
</dbReference>
<dbReference type="InterPro" id="IPR005467">
    <property type="entry name" value="His_kinase_dom"/>
</dbReference>
<dbReference type="PRINTS" id="PR00344">
    <property type="entry name" value="BCTRLSENSOR"/>
</dbReference>
<dbReference type="InterPro" id="IPR036097">
    <property type="entry name" value="HisK_dim/P_sf"/>
</dbReference>
<dbReference type="Gene3D" id="3.30.565.10">
    <property type="entry name" value="Histidine kinase-like ATPase, C-terminal domain"/>
    <property type="match status" value="1"/>
</dbReference>
<reference evidence="15" key="1">
    <citation type="journal article" date="2019" name="Int. J. Syst. Evol. Microbiol.">
        <title>The Global Catalogue of Microorganisms (GCM) 10K type strain sequencing project: providing services to taxonomists for standard genome sequencing and annotation.</title>
        <authorList>
            <consortium name="The Broad Institute Genomics Platform"/>
            <consortium name="The Broad Institute Genome Sequencing Center for Infectious Disease"/>
            <person name="Wu L."/>
            <person name="Ma J."/>
        </authorList>
    </citation>
    <scope>NUCLEOTIDE SEQUENCE [LARGE SCALE GENOMIC DNA]</scope>
    <source>
        <strain evidence="15">JCM 16953</strain>
    </source>
</reference>
<feature type="domain" description="Response regulatory" evidence="11">
    <location>
        <begin position="17"/>
        <end position="133"/>
    </location>
</feature>
<keyword evidence="9" id="KW-0175">Coiled coil</keyword>
<dbReference type="InterPro" id="IPR001610">
    <property type="entry name" value="PAC"/>
</dbReference>
<evidence type="ECO:0000259" key="10">
    <source>
        <dbReference type="PROSITE" id="PS50109"/>
    </source>
</evidence>
<dbReference type="Pfam" id="PF00512">
    <property type="entry name" value="HisKA"/>
    <property type="match status" value="1"/>
</dbReference>
<dbReference type="SUPFAM" id="SSF55874">
    <property type="entry name" value="ATPase domain of HSP90 chaperone/DNA topoisomerase II/histidine kinase"/>
    <property type="match status" value="1"/>
</dbReference>
<dbReference type="SMART" id="SM00086">
    <property type="entry name" value="PAC"/>
    <property type="match status" value="2"/>
</dbReference>
<proteinExistence type="predicted"/>
<dbReference type="SMART" id="SM00387">
    <property type="entry name" value="HATPase_c"/>
    <property type="match status" value="1"/>
</dbReference>
<feature type="domain" description="PAC" evidence="13">
    <location>
        <begin position="233"/>
        <end position="284"/>
    </location>
</feature>
<dbReference type="InterPro" id="IPR001789">
    <property type="entry name" value="Sig_transdc_resp-reg_receiver"/>
</dbReference>
<keyword evidence="15" id="KW-1185">Reference proteome</keyword>
<dbReference type="InterPro" id="IPR011006">
    <property type="entry name" value="CheY-like_superfamily"/>
</dbReference>
<evidence type="ECO:0000256" key="1">
    <source>
        <dbReference type="ARBA" id="ARBA00000085"/>
    </source>
</evidence>
<feature type="domain" description="PAC" evidence="13">
    <location>
        <begin position="360"/>
        <end position="412"/>
    </location>
</feature>
<name>A0ABP7IC88_9ACTN</name>
<evidence type="ECO:0000256" key="4">
    <source>
        <dbReference type="ARBA" id="ARBA00022553"/>
    </source>
</evidence>
<evidence type="ECO:0000259" key="12">
    <source>
        <dbReference type="PROSITE" id="PS50112"/>
    </source>
</evidence>
<gene>
    <name evidence="14" type="ORF">GCM10022242_16170</name>
</gene>
<dbReference type="InterPro" id="IPR035965">
    <property type="entry name" value="PAS-like_dom_sf"/>
</dbReference>
<dbReference type="EC" id="2.7.13.3" evidence="3"/>
<keyword evidence="7" id="KW-0902">Two-component regulatory system</keyword>
<protein>
    <recommendedName>
        <fullName evidence="3">histidine kinase</fullName>
        <ecNumber evidence="3">2.7.13.3</ecNumber>
    </recommendedName>
</protein>
<dbReference type="Pfam" id="PF13426">
    <property type="entry name" value="PAS_9"/>
    <property type="match status" value="1"/>
</dbReference>
<feature type="domain" description="Histidine kinase" evidence="10">
    <location>
        <begin position="444"/>
        <end position="649"/>
    </location>
</feature>
<dbReference type="CDD" id="cd00075">
    <property type="entry name" value="HATPase"/>
    <property type="match status" value="1"/>
</dbReference>
<evidence type="ECO:0000256" key="2">
    <source>
        <dbReference type="ARBA" id="ARBA00004236"/>
    </source>
</evidence>
<dbReference type="InterPro" id="IPR000700">
    <property type="entry name" value="PAS-assoc_C"/>
</dbReference>
<dbReference type="InterPro" id="IPR004358">
    <property type="entry name" value="Sig_transdc_His_kin-like_C"/>
</dbReference>
<evidence type="ECO:0000256" key="7">
    <source>
        <dbReference type="ARBA" id="ARBA00023012"/>
    </source>
</evidence>
<dbReference type="InterPro" id="IPR036890">
    <property type="entry name" value="HATPase_C_sf"/>
</dbReference>